<dbReference type="AlphaFoldDB" id="A0A1I4I0V5"/>
<sequence>MASQFIRSVTLSALLAAVTLPVQAQQQDGLSGSYLAARQASYSADFDAAARYYSAALARDPGNPVLLENAVLAFLSLGQVDRAMPVARKMVADGHKSQLAHMVLAAGLVRDGEYTELLERLDEDGGVGPLVDGLLAAWAEIGRGDMSKALAAFDDVSKKAGLAGFAAYHKALALASVGDFEGAEKIYATGDLQGAQMTRRGIMAQLEILSQVDKSEEALARLDEVFGSELDPDLQEMRDRLAAGEMLPFTHVTNASDGVAEVFFSLASALQNEANADYTLLYTRIAEFLRPDHTEALLLSAELLEMLGQHELATQAFKRVPADHPSFHAAELGRAEALRASGKIETAIEVLEQLSRSHGNLPIVHTALGDLLRQERDFAGAVQAYDAALAQYDETEQRQWFIYYARGISHERLGNWDKAESDFRKALDLNPEQPQVLNYLGYSLVEKQEKLDEALDMIERAVAARPDSGYIVDSLGWVLFRLGRYEEAVDHMERATELMPVDPVVNDHLGDVYWAVGRHLEAEFQWRRALSFVDEETAEEAKPDRIRRKLEVGLDVVLEEEGAPPLKVANDG</sequence>
<dbReference type="SUPFAM" id="SSF48452">
    <property type="entry name" value="TPR-like"/>
    <property type="match status" value="3"/>
</dbReference>
<evidence type="ECO:0000256" key="1">
    <source>
        <dbReference type="ARBA" id="ARBA00022737"/>
    </source>
</evidence>
<evidence type="ECO:0000313" key="6">
    <source>
        <dbReference type="Proteomes" id="UP000199144"/>
    </source>
</evidence>
<reference evidence="5 6" key="1">
    <citation type="submission" date="2016-10" db="EMBL/GenBank/DDBJ databases">
        <authorList>
            <person name="de Groot N.N."/>
        </authorList>
    </citation>
    <scope>NUCLEOTIDE SEQUENCE [LARGE SCALE GENOMIC DNA]</scope>
    <source>
        <strain evidence="5 6">DSM 15283</strain>
    </source>
</reference>
<dbReference type="Pfam" id="PF13174">
    <property type="entry name" value="TPR_6"/>
    <property type="match status" value="1"/>
</dbReference>
<dbReference type="SMART" id="SM00028">
    <property type="entry name" value="TPR"/>
    <property type="match status" value="8"/>
</dbReference>
<organism evidence="5 6">
    <name type="scientific">Shimia aestuarii</name>
    <dbReference type="NCBI Taxonomy" id="254406"/>
    <lineage>
        <taxon>Bacteria</taxon>
        <taxon>Pseudomonadati</taxon>
        <taxon>Pseudomonadota</taxon>
        <taxon>Alphaproteobacteria</taxon>
        <taxon>Rhodobacterales</taxon>
        <taxon>Roseobacteraceae</taxon>
    </lineage>
</organism>
<evidence type="ECO:0000256" key="3">
    <source>
        <dbReference type="PROSITE-ProRule" id="PRU00339"/>
    </source>
</evidence>
<feature type="repeat" description="TPR" evidence="3">
    <location>
        <begin position="469"/>
        <end position="502"/>
    </location>
</feature>
<keyword evidence="4" id="KW-0732">Signal</keyword>
<feature type="repeat" description="TPR" evidence="3">
    <location>
        <begin position="400"/>
        <end position="433"/>
    </location>
</feature>
<dbReference type="Pfam" id="PF07719">
    <property type="entry name" value="TPR_2"/>
    <property type="match status" value="1"/>
</dbReference>
<evidence type="ECO:0000256" key="2">
    <source>
        <dbReference type="ARBA" id="ARBA00022803"/>
    </source>
</evidence>
<dbReference type="Proteomes" id="UP000199144">
    <property type="component" value="Unassembled WGS sequence"/>
</dbReference>
<dbReference type="EMBL" id="FOTQ01000001">
    <property type="protein sequence ID" value="SFL47356.1"/>
    <property type="molecule type" value="Genomic_DNA"/>
</dbReference>
<dbReference type="Pfam" id="PF13432">
    <property type="entry name" value="TPR_16"/>
    <property type="match status" value="2"/>
</dbReference>
<accession>A0A1I4I0V5</accession>
<evidence type="ECO:0000256" key="4">
    <source>
        <dbReference type="SAM" id="SignalP"/>
    </source>
</evidence>
<dbReference type="PANTHER" id="PTHR12558:SF13">
    <property type="entry name" value="CELL DIVISION CYCLE PROTEIN 27 HOMOLOG"/>
    <property type="match status" value="1"/>
</dbReference>
<gene>
    <name evidence="5" type="ORF">SAMN04488042_101335</name>
</gene>
<feature type="signal peptide" evidence="4">
    <location>
        <begin position="1"/>
        <end position="24"/>
    </location>
</feature>
<proteinExistence type="predicted"/>
<dbReference type="InterPro" id="IPR019734">
    <property type="entry name" value="TPR_rpt"/>
</dbReference>
<keyword evidence="6" id="KW-1185">Reference proteome</keyword>
<dbReference type="Gene3D" id="1.25.40.10">
    <property type="entry name" value="Tetratricopeptide repeat domain"/>
    <property type="match status" value="3"/>
</dbReference>
<dbReference type="PROSITE" id="PS50005">
    <property type="entry name" value="TPR"/>
    <property type="match status" value="2"/>
</dbReference>
<keyword evidence="1" id="KW-0677">Repeat</keyword>
<keyword evidence="2 3" id="KW-0802">TPR repeat</keyword>
<dbReference type="InterPro" id="IPR011990">
    <property type="entry name" value="TPR-like_helical_dom_sf"/>
</dbReference>
<protein>
    <submittedName>
        <fullName evidence="5">Tetratricopeptide repeat-containing protein</fullName>
    </submittedName>
</protein>
<dbReference type="RefSeq" id="WP_242654671.1">
    <property type="nucleotide sequence ID" value="NZ_FOTQ01000001.1"/>
</dbReference>
<evidence type="ECO:0000313" key="5">
    <source>
        <dbReference type="EMBL" id="SFL47356.1"/>
    </source>
</evidence>
<feature type="chain" id="PRO_5011785087" evidence="4">
    <location>
        <begin position="25"/>
        <end position="572"/>
    </location>
</feature>
<dbReference type="STRING" id="254406.SAMN04488042_101335"/>
<dbReference type="Pfam" id="PF14559">
    <property type="entry name" value="TPR_19"/>
    <property type="match status" value="1"/>
</dbReference>
<name>A0A1I4I0V5_9RHOB</name>
<dbReference type="InterPro" id="IPR013105">
    <property type="entry name" value="TPR_2"/>
</dbReference>
<dbReference type="PANTHER" id="PTHR12558">
    <property type="entry name" value="CELL DIVISION CYCLE 16,23,27"/>
    <property type="match status" value="1"/>
</dbReference>